<dbReference type="SUPFAM" id="SSF56672">
    <property type="entry name" value="DNA/RNA polymerases"/>
    <property type="match status" value="1"/>
</dbReference>
<dbReference type="PROSITE" id="PS50878">
    <property type="entry name" value="RT_POL"/>
    <property type="match status" value="1"/>
</dbReference>
<dbReference type="InterPro" id="IPR043502">
    <property type="entry name" value="DNA/RNA_pol_sf"/>
</dbReference>
<sequence length="594" mass="68714">MIKHGGEKPQSILLNIMNQFWTNPNDIPDHWLNANVISIYKNKGSKSDPNNYRSIFLLDTLSKIFAGIICNRLVQQIDNQIPPTQFGFRKHLSTSHAITTIRHIIQCALDSRKTIIIIFVDLTKAFDTLPKQLIQNALSKTCRSRNINLCMNKLLDDPKGFLANTKLNFFMKRGVKQGSKEGPSLFNLVFKQILEQTIDHTLKGVELKNQNNEPWTIKHLEYADDLCILANNTEEASNSLNELQKYLRTLNMEISISKTKYMIINKQDNQSSITIENKQIEEITNFLYLGSIINNKGTANDTITHNISKSKNALIKISPILKSNKLHISTKTSLINTLIIPHLTYSLESIVLRKTDWSRLEAVLNTARRIILNIKDKKELNIQQLHEKIRLPNIATKIMQNRLNLWYTANKRPNNIIIKALTSHIENPTKHRNAHTKSWIRQLNQDIHEMKNQLPTNWQAQPTKVKITSSNTHHPKIIGQRDLTHPCQNPNCNRMFATKKEMNRHYRNDHNTRNTDPISTTSNLKCPLSDCNKSYTTLGWLNRHIKSCHPQYSQQHIEHNNNTHPKDKKTHNTVHFQDATKHYQWQKVSLIIAM</sequence>
<dbReference type="CDD" id="cd01650">
    <property type="entry name" value="RT_nLTR_like"/>
    <property type="match status" value="1"/>
</dbReference>
<dbReference type="Gene3D" id="3.30.70.270">
    <property type="match status" value="1"/>
</dbReference>
<keyword evidence="4" id="KW-1185">Reference proteome</keyword>
<dbReference type="PROSITE" id="PS50157">
    <property type="entry name" value="ZINC_FINGER_C2H2_2"/>
    <property type="match status" value="1"/>
</dbReference>
<evidence type="ECO:0000259" key="2">
    <source>
        <dbReference type="PROSITE" id="PS50157"/>
    </source>
</evidence>
<proteinExistence type="predicted"/>
<dbReference type="InterPro" id="IPR013087">
    <property type="entry name" value="Znf_C2H2_type"/>
</dbReference>
<dbReference type="PANTHER" id="PTHR47027:SF20">
    <property type="entry name" value="REVERSE TRANSCRIPTASE-LIKE PROTEIN WITH RNA-DIRECTED DNA POLYMERASE DOMAIN"/>
    <property type="match status" value="1"/>
</dbReference>
<dbReference type="AlphaFoldDB" id="A0AA85GIL7"/>
<dbReference type="InterPro" id="IPR043128">
    <property type="entry name" value="Rev_trsase/Diguanyl_cyclase"/>
</dbReference>
<feature type="domain" description="C2H2-type" evidence="2">
    <location>
        <begin position="485"/>
        <end position="515"/>
    </location>
</feature>
<accession>A0AA85GIL7</accession>
<evidence type="ECO:0000259" key="3">
    <source>
        <dbReference type="PROSITE" id="PS50878"/>
    </source>
</evidence>
<evidence type="ECO:0000313" key="5">
    <source>
        <dbReference type="WBParaSite" id="SRDH1_98710.1"/>
    </source>
</evidence>
<evidence type="ECO:0008006" key="6">
    <source>
        <dbReference type="Google" id="ProtNLM"/>
    </source>
</evidence>
<reference evidence="4" key="1">
    <citation type="submission" date="2022-06" db="EMBL/GenBank/DDBJ databases">
        <authorList>
            <person name="Berger JAMES D."/>
            <person name="Berger JAMES D."/>
        </authorList>
    </citation>
    <scope>NUCLEOTIDE SEQUENCE [LARGE SCALE GENOMIC DNA]</scope>
</reference>
<evidence type="ECO:0000313" key="4">
    <source>
        <dbReference type="Proteomes" id="UP000050792"/>
    </source>
</evidence>
<dbReference type="Gene3D" id="3.30.160.60">
    <property type="entry name" value="Classic Zinc Finger"/>
    <property type="match status" value="1"/>
</dbReference>
<dbReference type="Proteomes" id="UP000050792">
    <property type="component" value="Unassembled WGS sequence"/>
</dbReference>
<dbReference type="SMART" id="SM00355">
    <property type="entry name" value="ZnF_C2H2"/>
    <property type="match status" value="2"/>
</dbReference>
<feature type="domain" description="Reverse transcriptase" evidence="3">
    <location>
        <begin position="20"/>
        <end position="293"/>
    </location>
</feature>
<keyword evidence="1" id="KW-0863">Zinc-finger</keyword>
<keyword evidence="1" id="KW-0862">Zinc</keyword>
<dbReference type="WBParaSite" id="SRDH1_98710.1">
    <property type="protein sequence ID" value="SRDH1_98710.1"/>
    <property type="gene ID" value="SRDH1_98710"/>
</dbReference>
<name>A0AA85GIL7_9TREM</name>
<reference evidence="5" key="2">
    <citation type="submission" date="2023-11" db="UniProtKB">
        <authorList>
            <consortium name="WormBaseParasite"/>
        </authorList>
    </citation>
    <scope>IDENTIFICATION</scope>
</reference>
<dbReference type="Pfam" id="PF00096">
    <property type="entry name" value="zf-C2H2"/>
    <property type="match status" value="1"/>
</dbReference>
<dbReference type="GO" id="GO:0008270">
    <property type="term" value="F:zinc ion binding"/>
    <property type="evidence" value="ECO:0007669"/>
    <property type="project" value="UniProtKB-KW"/>
</dbReference>
<dbReference type="InterPro" id="IPR000477">
    <property type="entry name" value="RT_dom"/>
</dbReference>
<organism evidence="4 5">
    <name type="scientific">Schistosoma rodhaini</name>
    <dbReference type="NCBI Taxonomy" id="6188"/>
    <lineage>
        <taxon>Eukaryota</taxon>
        <taxon>Metazoa</taxon>
        <taxon>Spiralia</taxon>
        <taxon>Lophotrochozoa</taxon>
        <taxon>Platyhelminthes</taxon>
        <taxon>Trematoda</taxon>
        <taxon>Digenea</taxon>
        <taxon>Strigeidida</taxon>
        <taxon>Schistosomatoidea</taxon>
        <taxon>Schistosomatidae</taxon>
        <taxon>Schistosoma</taxon>
    </lineage>
</organism>
<dbReference type="Pfam" id="PF00078">
    <property type="entry name" value="RVT_1"/>
    <property type="match status" value="1"/>
</dbReference>
<protein>
    <recommendedName>
        <fullName evidence="6">C2H2-type domain-containing protein</fullName>
    </recommendedName>
</protein>
<keyword evidence="1" id="KW-0479">Metal-binding</keyword>
<evidence type="ECO:0000256" key="1">
    <source>
        <dbReference type="PROSITE-ProRule" id="PRU00042"/>
    </source>
</evidence>
<dbReference type="PROSITE" id="PS00028">
    <property type="entry name" value="ZINC_FINGER_C2H2_1"/>
    <property type="match status" value="2"/>
</dbReference>
<dbReference type="PANTHER" id="PTHR47027">
    <property type="entry name" value="REVERSE TRANSCRIPTASE DOMAIN-CONTAINING PROTEIN"/>
    <property type="match status" value="1"/>
</dbReference>